<evidence type="ECO:0000313" key="3">
    <source>
        <dbReference type="Proteomes" id="UP001218170"/>
    </source>
</evidence>
<keyword evidence="1" id="KW-0812">Transmembrane</keyword>
<name>A0ABT5SJF3_9MICO</name>
<reference evidence="2 3" key="1">
    <citation type="submission" date="2023-02" db="EMBL/GenBank/DDBJ databases">
        <title>Study of novel species of the Microbacterium genus.</title>
        <authorList>
            <person name="Arroyo-Herrera I."/>
            <person name="Roman-Ponce B."/>
            <person name="Vasquez-Murrieta M.S."/>
        </authorList>
    </citation>
    <scope>NUCLEOTIDE SEQUENCE [LARGE SCALE GENOMIC DNA]</scope>
    <source>
        <strain evidence="2 3">NE1TT3</strain>
    </source>
</reference>
<comment type="caution">
    <text evidence="2">The sequence shown here is derived from an EMBL/GenBank/DDBJ whole genome shotgun (WGS) entry which is preliminary data.</text>
</comment>
<evidence type="ECO:0008006" key="4">
    <source>
        <dbReference type="Google" id="ProtNLM"/>
    </source>
</evidence>
<feature type="transmembrane region" description="Helical" evidence="1">
    <location>
        <begin position="58"/>
        <end position="78"/>
    </location>
</feature>
<organism evidence="2 3">
    <name type="scientific">Microbacterium thalli</name>
    <dbReference type="NCBI Taxonomy" id="3027921"/>
    <lineage>
        <taxon>Bacteria</taxon>
        <taxon>Bacillati</taxon>
        <taxon>Actinomycetota</taxon>
        <taxon>Actinomycetes</taxon>
        <taxon>Micrococcales</taxon>
        <taxon>Microbacteriaceae</taxon>
        <taxon>Microbacterium</taxon>
    </lineage>
</organism>
<dbReference type="RefSeq" id="WP_274221914.1">
    <property type="nucleotide sequence ID" value="NZ_JAQZCG020000008.1"/>
</dbReference>
<proteinExistence type="predicted"/>
<keyword evidence="3" id="KW-1185">Reference proteome</keyword>
<keyword evidence="1" id="KW-1133">Transmembrane helix</keyword>
<keyword evidence="1" id="KW-0472">Membrane</keyword>
<sequence length="96" mass="9989">MHILLALILGAVIGLAAELLVPGRDARGAALAPVVGAVVSGAAWTILTWTGLGIADPVIWIVAVLAPAVVVPLVLVVLTRVRAAHDEHERRRLRIG</sequence>
<gene>
    <name evidence="2" type="ORF">PUW80_11265</name>
</gene>
<dbReference type="EMBL" id="JAQZCI010000002">
    <property type="protein sequence ID" value="MDD7962922.1"/>
    <property type="molecule type" value="Genomic_DNA"/>
</dbReference>
<dbReference type="Proteomes" id="UP001218170">
    <property type="component" value="Unassembled WGS sequence"/>
</dbReference>
<evidence type="ECO:0000313" key="2">
    <source>
        <dbReference type="EMBL" id="MDD7962922.1"/>
    </source>
</evidence>
<accession>A0ABT5SJF3</accession>
<protein>
    <recommendedName>
        <fullName evidence="4">Integral membrane protein</fullName>
    </recommendedName>
</protein>
<evidence type="ECO:0000256" key="1">
    <source>
        <dbReference type="SAM" id="Phobius"/>
    </source>
</evidence>
<feature type="transmembrane region" description="Helical" evidence="1">
    <location>
        <begin position="26"/>
        <end position="46"/>
    </location>
</feature>